<evidence type="ECO:0000256" key="2">
    <source>
        <dbReference type="SAM" id="SignalP"/>
    </source>
</evidence>
<evidence type="ECO:0000256" key="1">
    <source>
        <dbReference type="SAM" id="Coils"/>
    </source>
</evidence>
<feature type="coiled-coil region" evidence="1">
    <location>
        <begin position="88"/>
        <end position="147"/>
    </location>
</feature>
<protein>
    <submittedName>
        <fullName evidence="3">Uncharacterized protein</fullName>
    </submittedName>
</protein>
<reference evidence="3" key="1">
    <citation type="submission" date="2021-01" db="EMBL/GenBank/DDBJ databases">
        <authorList>
            <person name="Corre E."/>
            <person name="Pelletier E."/>
            <person name="Niang G."/>
            <person name="Scheremetjew M."/>
            <person name="Finn R."/>
            <person name="Kale V."/>
            <person name="Holt S."/>
            <person name="Cochrane G."/>
            <person name="Meng A."/>
            <person name="Brown T."/>
            <person name="Cohen L."/>
        </authorList>
    </citation>
    <scope>NUCLEOTIDE SEQUENCE</scope>
    <source>
        <strain evidence="3">Pbaha01</strain>
    </source>
</reference>
<proteinExistence type="predicted"/>
<feature type="signal peptide" evidence="2">
    <location>
        <begin position="1"/>
        <end position="21"/>
    </location>
</feature>
<feature type="chain" id="PRO_5030598845" evidence="2">
    <location>
        <begin position="22"/>
        <end position="728"/>
    </location>
</feature>
<keyword evidence="2" id="KW-0732">Signal</keyword>
<evidence type="ECO:0000313" key="3">
    <source>
        <dbReference type="EMBL" id="CAD8356777.1"/>
    </source>
</evidence>
<keyword evidence="1" id="KW-0175">Coiled coil</keyword>
<dbReference type="AlphaFoldDB" id="A0A7S0A9F3"/>
<feature type="coiled-coil region" evidence="1">
    <location>
        <begin position="478"/>
        <end position="505"/>
    </location>
</feature>
<dbReference type="EMBL" id="HBEG01020057">
    <property type="protein sequence ID" value="CAD8356777.1"/>
    <property type="molecule type" value="Transcribed_RNA"/>
</dbReference>
<accession>A0A7S0A9F3</accession>
<organism evidence="3">
    <name type="scientific">Pyrodinium bahamense</name>
    <dbReference type="NCBI Taxonomy" id="73915"/>
    <lineage>
        <taxon>Eukaryota</taxon>
        <taxon>Sar</taxon>
        <taxon>Alveolata</taxon>
        <taxon>Dinophyceae</taxon>
        <taxon>Gonyaulacales</taxon>
        <taxon>Pyrocystaceae</taxon>
        <taxon>Pyrodinium</taxon>
    </lineage>
</organism>
<gene>
    <name evidence="3" type="ORF">PBAH0796_LOCUS12144</name>
</gene>
<sequence>MYLPFVPLLAIALTNVADAGASPVEKVVTLLTELSKKVSQEGSREAATYDKFACFCKDATASKTSAISDGTTNKEVLETQLNDASVRRDAEEVSIRAAEQAIQDLEQEIALLKKTRHTERMEYAKAEVDLTRALQGLEAAIQALKSAKTATGLVELKKIGQTLHQAVSMAQTLIPGRAADTAMSALTQLDADPDSVYEFHADDIISTLEGLETTFREKKTELDDQETSARNTFSQLLQDKEAAIATRQTEVDTHQKLKATETQSIAVASRDLTVASAQLLDDKQYLSELSKLCNEKAVAWDQRTQARQNELSALFQATEILQALPQFLQLKRTGDDVVGGASIPGTAGGGVRAVLAPVDAHIASLVQLEQDTLVLHHHQSLRGTRGATPDVDWRTPAVALLRTKAGDLRSAFLLRLASEVAQDPFAKVKVLIQELIEKLLKEAASEATHKGWCDKQITLAEQARDRSSDSIREVNARLEVGEARRAKLASQVEVVEEELRSLNITLMNSSATREEEKLGNNATIEDAKKGRDAVAQAMDLLDKFYKEAANNATSLLEVHRERATLLNATNWSSSGDVQEDAPDVGFGGAYAGAQGAKEGIIGLLDVIKSDFERTISMTIEAEAKAEQEYSDLQLTVGASMAAKDVARDAWKSSLSDADTEDQADRGSLANLQTALDSALTELEALHAPCLSAGTSAEEKKLQREEEMEALRTVLCILEKHGVGGIEQC</sequence>
<name>A0A7S0A9F3_9DINO</name>